<dbReference type="PROSITE" id="PS50115">
    <property type="entry name" value="ARFGAP"/>
    <property type="match status" value="1"/>
</dbReference>
<dbReference type="EMBL" id="GL833145">
    <property type="protein sequence ID" value="EGB04946.1"/>
    <property type="molecule type" value="Genomic_DNA"/>
</dbReference>
<dbReference type="OrthoDB" id="983479at2759"/>
<accession>F0YIT5</accession>
<dbReference type="eggNOG" id="KOG0703">
    <property type="taxonomic scope" value="Eukaryota"/>
</dbReference>
<dbReference type="SMART" id="SM00105">
    <property type="entry name" value="ArfGap"/>
    <property type="match status" value="1"/>
</dbReference>
<dbReference type="GO" id="GO:0005096">
    <property type="term" value="F:GTPase activator activity"/>
    <property type="evidence" value="ECO:0007669"/>
    <property type="project" value="UniProtKB-KW"/>
</dbReference>
<name>F0YIT5_AURAN</name>
<dbReference type="FunFam" id="1.10.220.150:FF:000009">
    <property type="entry name" value="stromal membrane-associated protein 1 isoform X1"/>
    <property type="match status" value="1"/>
</dbReference>
<sequence length="94" mass="10082">LKKLLKLPGNSTCADCSTPGRPNWASVSLGVFLCRDCATIHRGLGSHVSRVRSVGLDEWTTAQVDKMERWGNAAANAYFEASVPYDARLSAAGT</sequence>
<evidence type="ECO:0000256" key="5">
    <source>
        <dbReference type="PROSITE-ProRule" id="PRU00288"/>
    </source>
</evidence>
<dbReference type="KEGG" id="aaf:AURANDRAFT_8726"/>
<keyword evidence="1" id="KW-0343">GTPase activation</keyword>
<dbReference type="PANTHER" id="PTHR45705">
    <property type="entry name" value="FI20236P1"/>
    <property type="match status" value="1"/>
</dbReference>
<protein>
    <recommendedName>
        <fullName evidence="6">Arf-GAP domain-containing protein</fullName>
    </recommendedName>
</protein>
<dbReference type="InParanoid" id="F0YIT5"/>
<dbReference type="GO" id="GO:0008270">
    <property type="term" value="F:zinc ion binding"/>
    <property type="evidence" value="ECO:0007669"/>
    <property type="project" value="UniProtKB-KW"/>
</dbReference>
<organism evidence="8">
    <name type="scientific">Aureococcus anophagefferens</name>
    <name type="common">Harmful bloom alga</name>
    <dbReference type="NCBI Taxonomy" id="44056"/>
    <lineage>
        <taxon>Eukaryota</taxon>
        <taxon>Sar</taxon>
        <taxon>Stramenopiles</taxon>
        <taxon>Ochrophyta</taxon>
        <taxon>Pelagophyceae</taxon>
        <taxon>Pelagomonadales</taxon>
        <taxon>Pelagomonadaceae</taxon>
        <taxon>Aureococcus</taxon>
    </lineage>
</organism>
<dbReference type="OMA" id="CRDCATI"/>
<evidence type="ECO:0000313" key="7">
    <source>
        <dbReference type="EMBL" id="EGB04946.1"/>
    </source>
</evidence>
<dbReference type="Gene3D" id="1.10.220.150">
    <property type="entry name" value="Arf GTPase activating protein"/>
    <property type="match status" value="1"/>
</dbReference>
<evidence type="ECO:0000259" key="6">
    <source>
        <dbReference type="PROSITE" id="PS50115"/>
    </source>
</evidence>
<feature type="non-terminal residue" evidence="7">
    <location>
        <position position="1"/>
    </location>
</feature>
<evidence type="ECO:0000256" key="1">
    <source>
        <dbReference type="ARBA" id="ARBA00022468"/>
    </source>
</evidence>
<dbReference type="SUPFAM" id="SSF57863">
    <property type="entry name" value="ArfGap/RecO-like zinc finger"/>
    <property type="match status" value="1"/>
</dbReference>
<proteinExistence type="predicted"/>
<keyword evidence="2" id="KW-0479">Metal-binding</keyword>
<dbReference type="PRINTS" id="PR00405">
    <property type="entry name" value="REVINTRACTNG"/>
</dbReference>
<keyword evidence="3 5" id="KW-0863">Zinc-finger</keyword>
<evidence type="ECO:0000256" key="2">
    <source>
        <dbReference type="ARBA" id="ARBA00022723"/>
    </source>
</evidence>
<keyword evidence="4" id="KW-0862">Zinc</keyword>
<dbReference type="InterPro" id="IPR037278">
    <property type="entry name" value="ARFGAP/RecO"/>
</dbReference>
<dbReference type="Proteomes" id="UP000002729">
    <property type="component" value="Unassembled WGS sequence"/>
</dbReference>
<dbReference type="InterPro" id="IPR051718">
    <property type="entry name" value="ARF_GTPase-activating"/>
</dbReference>
<dbReference type="RefSeq" id="XP_009040301.1">
    <property type="nucleotide sequence ID" value="XM_009042053.1"/>
</dbReference>
<gene>
    <name evidence="7" type="ORF">AURANDRAFT_8726</name>
</gene>
<evidence type="ECO:0000313" key="8">
    <source>
        <dbReference type="Proteomes" id="UP000002729"/>
    </source>
</evidence>
<keyword evidence="8" id="KW-1185">Reference proteome</keyword>
<dbReference type="Pfam" id="PF01412">
    <property type="entry name" value="ArfGap"/>
    <property type="match status" value="1"/>
</dbReference>
<dbReference type="GO" id="GO:0005737">
    <property type="term" value="C:cytoplasm"/>
    <property type="evidence" value="ECO:0007669"/>
    <property type="project" value="TreeGrafter"/>
</dbReference>
<dbReference type="InterPro" id="IPR038508">
    <property type="entry name" value="ArfGAP_dom_sf"/>
</dbReference>
<evidence type="ECO:0000256" key="4">
    <source>
        <dbReference type="ARBA" id="ARBA00022833"/>
    </source>
</evidence>
<dbReference type="GeneID" id="20229284"/>
<reference evidence="7 8" key="1">
    <citation type="journal article" date="2011" name="Proc. Natl. Acad. Sci. U.S.A.">
        <title>Niche of harmful alga Aureococcus anophagefferens revealed through ecogenomics.</title>
        <authorList>
            <person name="Gobler C.J."/>
            <person name="Berry D.L."/>
            <person name="Dyhrman S.T."/>
            <person name="Wilhelm S.W."/>
            <person name="Salamov A."/>
            <person name="Lobanov A.V."/>
            <person name="Zhang Y."/>
            <person name="Collier J.L."/>
            <person name="Wurch L.L."/>
            <person name="Kustka A.B."/>
            <person name="Dill B.D."/>
            <person name="Shah M."/>
            <person name="VerBerkmoes N.C."/>
            <person name="Kuo A."/>
            <person name="Terry A."/>
            <person name="Pangilinan J."/>
            <person name="Lindquist E.A."/>
            <person name="Lucas S."/>
            <person name="Paulsen I.T."/>
            <person name="Hattenrath-Lehmann T.K."/>
            <person name="Talmage S.C."/>
            <person name="Walker E.A."/>
            <person name="Koch F."/>
            <person name="Burson A.M."/>
            <person name="Marcoval M.A."/>
            <person name="Tang Y.Z."/>
            <person name="Lecleir G.R."/>
            <person name="Coyne K.J."/>
            <person name="Berg G.M."/>
            <person name="Bertrand E.M."/>
            <person name="Saito M.A."/>
            <person name="Gladyshev V.N."/>
            <person name="Grigoriev I.V."/>
        </authorList>
    </citation>
    <scope>NUCLEOTIDE SEQUENCE [LARGE SCALE GENOMIC DNA]</scope>
    <source>
        <strain evidence="8">CCMP 1984</strain>
    </source>
</reference>
<dbReference type="CDD" id="cd08204">
    <property type="entry name" value="ArfGap"/>
    <property type="match status" value="1"/>
</dbReference>
<dbReference type="AlphaFoldDB" id="F0YIT5"/>
<feature type="domain" description="Arf-GAP" evidence="6">
    <location>
        <begin position="1"/>
        <end position="81"/>
    </location>
</feature>
<evidence type="ECO:0000256" key="3">
    <source>
        <dbReference type="ARBA" id="ARBA00022771"/>
    </source>
</evidence>
<feature type="non-terminal residue" evidence="7">
    <location>
        <position position="94"/>
    </location>
</feature>
<dbReference type="InterPro" id="IPR001164">
    <property type="entry name" value="ArfGAP_dom"/>
</dbReference>
<dbReference type="PANTHER" id="PTHR45705:SF1">
    <property type="entry name" value="FI20236P1"/>
    <property type="match status" value="1"/>
</dbReference>